<evidence type="ECO:0000313" key="5">
    <source>
        <dbReference type="EMBL" id="PZO50441.1"/>
    </source>
</evidence>
<dbReference type="PROSITE" id="PS00107">
    <property type="entry name" value="PROTEIN_KINASE_ATP"/>
    <property type="match status" value="1"/>
</dbReference>
<feature type="domain" description="Protein kinase" evidence="4">
    <location>
        <begin position="204"/>
        <end position="461"/>
    </location>
</feature>
<gene>
    <name evidence="5" type="ORF">DCF15_15805</name>
</gene>
<dbReference type="GO" id="GO:0004672">
    <property type="term" value="F:protein kinase activity"/>
    <property type="evidence" value="ECO:0007669"/>
    <property type="project" value="InterPro"/>
</dbReference>
<keyword evidence="3" id="KW-0547">Nucleotide-binding</keyword>
<dbReference type="InterPro" id="IPR003591">
    <property type="entry name" value="Leu-rich_rpt_typical-subtyp"/>
</dbReference>
<reference evidence="6" key="1">
    <citation type="submission" date="2018-04" db="EMBL/GenBank/DDBJ databases">
        <authorList>
            <person name="Cornet L."/>
        </authorList>
    </citation>
    <scope>NUCLEOTIDE SEQUENCE [LARGE SCALE GENOMIC DNA]</scope>
</reference>
<dbReference type="InterPro" id="IPR032675">
    <property type="entry name" value="LRR_dom_sf"/>
</dbReference>
<evidence type="ECO:0000256" key="2">
    <source>
        <dbReference type="ARBA" id="ARBA00022737"/>
    </source>
</evidence>
<keyword evidence="1" id="KW-0433">Leucine-rich repeat</keyword>
<sequence>MKICKELKLAGILSEFPQALFDLADSLELLVLSNHQISCLPDDFDRLQHLKVLFLNNNRFTEFPAVLAKCPQLSMASFKGNQIRQISDRALSDTIRWLILTDNQITHLPPSIGKLTRLQKLMLAGNQLQDLPSEMANCRNLELIRLSANRLQTLPPWLLSLPKLAWLAYAGNPLSKKLAHSKSATQPSDQPSLEQLPVVDEAAIEFHQPLGEGASGVIYQGLWTAPSGPVTVAVKIFKGEITSDGLPLDERLACIAAGVHPNLVTAIAQLAPRKSDGKAGLLFSLIPADYQSLGNPPSLETCTRDTYRPETSFSLPVVLQIAQGIAAAAAHLHSRGIMHGDLYAHNILINEVGEAFWGDFGAASFYETVDAELSGELDGEWGRSLERLESRAFGCLLEDLLNHCDLGADLASNLDSDSGANSNLAEEVAKSCLRDLQHSCLQETPTMRPLFTNICKKLSAIASSLE</sequence>
<dbReference type="Gene3D" id="1.10.510.10">
    <property type="entry name" value="Transferase(Phosphotransferase) domain 1"/>
    <property type="match status" value="1"/>
</dbReference>
<dbReference type="SUPFAM" id="SSF52058">
    <property type="entry name" value="L domain-like"/>
    <property type="match status" value="1"/>
</dbReference>
<dbReference type="GO" id="GO:0005737">
    <property type="term" value="C:cytoplasm"/>
    <property type="evidence" value="ECO:0007669"/>
    <property type="project" value="TreeGrafter"/>
</dbReference>
<dbReference type="Gene3D" id="3.80.10.10">
    <property type="entry name" value="Ribonuclease Inhibitor"/>
    <property type="match status" value="2"/>
</dbReference>
<dbReference type="InterPro" id="IPR017441">
    <property type="entry name" value="Protein_kinase_ATP_BS"/>
</dbReference>
<dbReference type="InterPro" id="IPR000719">
    <property type="entry name" value="Prot_kinase_dom"/>
</dbReference>
<dbReference type="SMART" id="SM00369">
    <property type="entry name" value="LRR_TYP"/>
    <property type="match status" value="3"/>
</dbReference>
<comment type="caution">
    <text evidence="5">The sequence shown here is derived from an EMBL/GenBank/DDBJ whole genome shotgun (WGS) entry which is preliminary data.</text>
</comment>
<dbReference type="Pfam" id="PF13855">
    <property type="entry name" value="LRR_8"/>
    <property type="match status" value="1"/>
</dbReference>
<reference evidence="5 6" key="2">
    <citation type="submission" date="2018-06" db="EMBL/GenBank/DDBJ databases">
        <title>Metagenomic assembly of (sub)arctic Cyanobacteria and their associated microbiome from non-axenic cultures.</title>
        <authorList>
            <person name="Baurain D."/>
        </authorList>
    </citation>
    <scope>NUCLEOTIDE SEQUENCE [LARGE SCALE GENOMIC DNA]</scope>
    <source>
        <strain evidence="5">ULC027bin1</strain>
    </source>
</reference>
<dbReference type="Pfam" id="PF07714">
    <property type="entry name" value="PK_Tyr_Ser-Thr"/>
    <property type="match status" value="1"/>
</dbReference>
<keyword evidence="5" id="KW-0808">Transferase</keyword>
<evidence type="ECO:0000256" key="3">
    <source>
        <dbReference type="PROSITE-ProRule" id="PRU10141"/>
    </source>
</evidence>
<dbReference type="SUPFAM" id="SSF56112">
    <property type="entry name" value="Protein kinase-like (PK-like)"/>
    <property type="match status" value="1"/>
</dbReference>
<protein>
    <submittedName>
        <fullName evidence="5">Protein kinase</fullName>
    </submittedName>
</protein>
<dbReference type="Proteomes" id="UP000249794">
    <property type="component" value="Unassembled WGS sequence"/>
</dbReference>
<evidence type="ECO:0000313" key="6">
    <source>
        <dbReference type="Proteomes" id="UP000249794"/>
    </source>
</evidence>
<dbReference type="Gene3D" id="3.30.200.20">
    <property type="entry name" value="Phosphorylase Kinase, domain 1"/>
    <property type="match status" value="1"/>
</dbReference>
<dbReference type="PANTHER" id="PTHR48051">
    <property type="match status" value="1"/>
</dbReference>
<evidence type="ECO:0000256" key="1">
    <source>
        <dbReference type="ARBA" id="ARBA00022614"/>
    </source>
</evidence>
<dbReference type="PANTHER" id="PTHR48051:SF1">
    <property type="entry name" value="RAS SUPPRESSOR PROTEIN 1"/>
    <property type="match status" value="1"/>
</dbReference>
<proteinExistence type="predicted"/>
<dbReference type="InterPro" id="IPR001611">
    <property type="entry name" value="Leu-rich_rpt"/>
</dbReference>
<name>A0A2W4YU17_9CYAN</name>
<dbReference type="InterPro" id="IPR050216">
    <property type="entry name" value="LRR_domain-containing"/>
</dbReference>
<dbReference type="InterPro" id="IPR001245">
    <property type="entry name" value="Ser-Thr/Tyr_kinase_cat_dom"/>
</dbReference>
<keyword evidence="2" id="KW-0677">Repeat</keyword>
<keyword evidence="5" id="KW-0418">Kinase</keyword>
<evidence type="ECO:0000259" key="4">
    <source>
        <dbReference type="PROSITE" id="PS50011"/>
    </source>
</evidence>
<dbReference type="EMBL" id="QBMP01000188">
    <property type="protein sequence ID" value="PZO50441.1"/>
    <property type="molecule type" value="Genomic_DNA"/>
</dbReference>
<feature type="binding site" evidence="3">
    <location>
        <position position="235"/>
    </location>
    <ligand>
        <name>ATP</name>
        <dbReference type="ChEBI" id="CHEBI:30616"/>
    </ligand>
</feature>
<organism evidence="5 6">
    <name type="scientific">Phormidesmis priestleyi</name>
    <dbReference type="NCBI Taxonomy" id="268141"/>
    <lineage>
        <taxon>Bacteria</taxon>
        <taxon>Bacillati</taxon>
        <taxon>Cyanobacteriota</taxon>
        <taxon>Cyanophyceae</taxon>
        <taxon>Leptolyngbyales</taxon>
        <taxon>Leptolyngbyaceae</taxon>
        <taxon>Phormidesmis</taxon>
    </lineage>
</organism>
<dbReference type="GO" id="GO:0005524">
    <property type="term" value="F:ATP binding"/>
    <property type="evidence" value="ECO:0007669"/>
    <property type="project" value="UniProtKB-UniRule"/>
</dbReference>
<dbReference type="PROSITE" id="PS50011">
    <property type="entry name" value="PROTEIN_KINASE_DOM"/>
    <property type="match status" value="1"/>
</dbReference>
<keyword evidence="3" id="KW-0067">ATP-binding</keyword>
<dbReference type="InterPro" id="IPR011009">
    <property type="entry name" value="Kinase-like_dom_sf"/>
</dbReference>
<accession>A0A2W4YU17</accession>
<dbReference type="AlphaFoldDB" id="A0A2W4YU17"/>